<accession>A0A7W0DKR2</accession>
<evidence type="ECO:0000313" key="3">
    <source>
        <dbReference type="EMBL" id="MBA2946750.1"/>
    </source>
</evidence>
<evidence type="ECO:0000256" key="1">
    <source>
        <dbReference type="ARBA" id="ARBA00022679"/>
    </source>
</evidence>
<dbReference type="GO" id="GO:0008410">
    <property type="term" value="F:CoA-transferase activity"/>
    <property type="evidence" value="ECO:0007669"/>
    <property type="project" value="TreeGrafter"/>
</dbReference>
<dbReference type="InterPro" id="IPR003673">
    <property type="entry name" value="CoA-Trfase_fam_III"/>
</dbReference>
<reference evidence="3 4" key="1">
    <citation type="submission" date="2020-07" db="EMBL/GenBank/DDBJ databases">
        <title>Streptomyces isolated from Indian soil.</title>
        <authorList>
            <person name="Mandal S."/>
            <person name="Maiti P.K."/>
        </authorList>
    </citation>
    <scope>NUCLEOTIDE SEQUENCE [LARGE SCALE GENOMIC DNA]</scope>
    <source>
        <strain evidence="3 4">PSKA28</strain>
    </source>
</reference>
<evidence type="ECO:0000313" key="4">
    <source>
        <dbReference type="Proteomes" id="UP000545761"/>
    </source>
</evidence>
<dbReference type="Gene3D" id="3.40.50.10540">
    <property type="entry name" value="Crotonobetainyl-coa:carnitine coa-transferase, domain 1"/>
    <property type="match status" value="1"/>
</dbReference>
<dbReference type="InterPro" id="IPR044855">
    <property type="entry name" value="CoA-Trfase_III_dom3_sf"/>
</dbReference>
<comment type="caution">
    <text evidence="3">The sequence shown here is derived from an EMBL/GenBank/DDBJ whole genome shotgun (WGS) entry which is preliminary data.</text>
</comment>
<dbReference type="InterPro" id="IPR050483">
    <property type="entry name" value="CoA-transferase_III_domain"/>
</dbReference>
<keyword evidence="1 3" id="KW-0808">Transferase</keyword>
<feature type="region of interest" description="Disordered" evidence="2">
    <location>
        <begin position="368"/>
        <end position="395"/>
    </location>
</feature>
<protein>
    <submittedName>
        <fullName evidence="3">CoA transferase</fullName>
    </submittedName>
</protein>
<organism evidence="3 4">
    <name type="scientific">Streptomyces himalayensis subsp. himalayensis</name>
    <dbReference type="NCBI Taxonomy" id="2756131"/>
    <lineage>
        <taxon>Bacteria</taxon>
        <taxon>Bacillati</taxon>
        <taxon>Actinomycetota</taxon>
        <taxon>Actinomycetes</taxon>
        <taxon>Kitasatosporales</taxon>
        <taxon>Streptomycetaceae</taxon>
        <taxon>Streptomyces</taxon>
        <taxon>Streptomyces himalayensis</taxon>
    </lineage>
</organism>
<sequence>MADGLRLLDGIRVVSLEQFIAAPYSTQMLADAGAEIIKVERPVTGDPRRWYDPKVGPDDDYISGGFASYNRGKKSVELDLTDADDRQAFEELLATADVLVSNLRPGSLDRQGLAPKELRERFPRLVICEISGFGTTGGPYAKWPAFDSVIQGMSGLSSLIGDKDGPPSLAPMGTMDLMAGIYATIGILTALVGRATTGQGSHVDAAMYDIGAAFLERPLTLHEYTGEVPTRGIDRFSPVGAFRAGDGAWVSIVIPTDEMWRRCCAALGQPDLEHDPELDTTLKRAENMAGRIVPLLEEWAKDMDRHEAVAALRAAGQPAGAVQTIADVRACEQLAHRGLFAPIDDERAHRTDGTTLSLPRLPLLFDGHGARPGPIPRLGADNDEFRTPHSTEVPQ</sequence>
<dbReference type="AlphaFoldDB" id="A0A7W0DKR2"/>
<dbReference type="PANTHER" id="PTHR48207">
    <property type="entry name" value="SUCCINATE--HYDROXYMETHYLGLUTARATE COA-TRANSFERASE"/>
    <property type="match status" value="1"/>
</dbReference>
<dbReference type="RefSeq" id="WP_181657661.1">
    <property type="nucleotide sequence ID" value="NZ_JACEHE010000006.1"/>
</dbReference>
<dbReference type="Proteomes" id="UP000545761">
    <property type="component" value="Unassembled WGS sequence"/>
</dbReference>
<evidence type="ECO:0000256" key="2">
    <source>
        <dbReference type="SAM" id="MobiDB-lite"/>
    </source>
</evidence>
<dbReference type="Gene3D" id="3.30.1540.10">
    <property type="entry name" value="formyl-coa transferase, domain 3"/>
    <property type="match status" value="1"/>
</dbReference>
<dbReference type="PANTHER" id="PTHR48207:SF3">
    <property type="entry name" value="SUCCINATE--HYDROXYMETHYLGLUTARATE COA-TRANSFERASE"/>
    <property type="match status" value="1"/>
</dbReference>
<proteinExistence type="predicted"/>
<dbReference type="SUPFAM" id="SSF89796">
    <property type="entry name" value="CoA-transferase family III (CaiB/BaiF)"/>
    <property type="match status" value="1"/>
</dbReference>
<dbReference type="Pfam" id="PF02515">
    <property type="entry name" value="CoA_transf_3"/>
    <property type="match status" value="1"/>
</dbReference>
<gene>
    <name evidence="3" type="ORF">H1D24_13245</name>
</gene>
<dbReference type="EMBL" id="JACEHE010000006">
    <property type="protein sequence ID" value="MBA2946750.1"/>
    <property type="molecule type" value="Genomic_DNA"/>
</dbReference>
<dbReference type="InterPro" id="IPR023606">
    <property type="entry name" value="CoA-Trfase_III_dom_1_sf"/>
</dbReference>
<name>A0A7W0DKR2_9ACTN</name>